<proteinExistence type="inferred from homology"/>
<dbReference type="PANTHER" id="PTHR42928">
    <property type="entry name" value="TRICARBOXYLATE-BINDING PROTEIN"/>
    <property type="match status" value="1"/>
</dbReference>
<feature type="signal peptide" evidence="2">
    <location>
        <begin position="1"/>
        <end position="24"/>
    </location>
</feature>
<dbReference type="RefSeq" id="WP_018062665.1">
    <property type="nucleotide sequence ID" value="NZ_AQWH01000001.1"/>
</dbReference>
<dbReference type="PIRSF" id="PIRSF017082">
    <property type="entry name" value="YflP"/>
    <property type="match status" value="1"/>
</dbReference>
<dbReference type="Gene3D" id="3.40.190.150">
    <property type="entry name" value="Bordetella uptake gene, domain 1"/>
    <property type="match status" value="1"/>
</dbReference>
<feature type="chain" id="PRO_5010700001" evidence="2">
    <location>
        <begin position="25"/>
        <end position="316"/>
    </location>
</feature>
<evidence type="ECO:0000256" key="1">
    <source>
        <dbReference type="ARBA" id="ARBA00006987"/>
    </source>
</evidence>
<name>A0A1U9Z191_9HYPH</name>
<organism evidence="3 4">
    <name type="scientific">Martelella mediterranea DSM 17316</name>
    <dbReference type="NCBI Taxonomy" id="1122214"/>
    <lineage>
        <taxon>Bacteria</taxon>
        <taxon>Pseudomonadati</taxon>
        <taxon>Pseudomonadota</taxon>
        <taxon>Alphaproteobacteria</taxon>
        <taxon>Hyphomicrobiales</taxon>
        <taxon>Aurantimonadaceae</taxon>
        <taxon>Martelella</taxon>
    </lineage>
</organism>
<comment type="similarity">
    <text evidence="1">Belongs to the UPF0065 (bug) family.</text>
</comment>
<evidence type="ECO:0000313" key="3">
    <source>
        <dbReference type="EMBL" id="AQZ51467.1"/>
    </source>
</evidence>
<keyword evidence="3" id="KW-0456">Lyase</keyword>
<dbReference type="EMBL" id="CP020330">
    <property type="protein sequence ID" value="AQZ51467.1"/>
    <property type="molecule type" value="Genomic_DNA"/>
</dbReference>
<dbReference type="PANTHER" id="PTHR42928:SF5">
    <property type="entry name" value="BLR1237 PROTEIN"/>
    <property type="match status" value="1"/>
</dbReference>
<dbReference type="STRING" id="1122214.Mame_02129"/>
<dbReference type="Pfam" id="PF03401">
    <property type="entry name" value="TctC"/>
    <property type="match status" value="1"/>
</dbReference>
<keyword evidence="2" id="KW-0732">Signal</keyword>
<accession>A0A1U9Z191</accession>
<evidence type="ECO:0000313" key="4">
    <source>
        <dbReference type="Proteomes" id="UP000191135"/>
    </source>
</evidence>
<dbReference type="eggNOG" id="COG3181">
    <property type="taxonomic scope" value="Bacteria"/>
</dbReference>
<sequence length="316" mass="33700" precursor="true">MTIAICSFRTLAVAGMVVATPALAAECPEGFPQKPVEFVVAYGAGGGTDAIGRTLAAVIEEQQGWTVPVSNRPGAGGAVATTVLKSTKPDGYTLLVGATNPIVIDPYASDAVDYDWTDFYYPGSAMEVLFGLVALEDKPYDTLEELADYARENGRATISTSAIHLERLVRDIGDFYGVEFVPIPSDGSADAMQKALGGHVDATIQGSQHIQQIAAGNMVQLATLTDSRVPYAPDVKTLQEYGMDLSASAYTIFVMPKDLPEALQVCFEGVIEEAMASDAYQELMANFDNRAANLGPDGLTALMEKQAARYQKMFAE</sequence>
<dbReference type="SUPFAM" id="SSF53850">
    <property type="entry name" value="Periplasmic binding protein-like II"/>
    <property type="match status" value="1"/>
</dbReference>
<dbReference type="AlphaFoldDB" id="A0A1U9Z191"/>
<keyword evidence="4" id="KW-1185">Reference proteome</keyword>
<dbReference type="Proteomes" id="UP000191135">
    <property type="component" value="Chromosome"/>
</dbReference>
<dbReference type="Gene3D" id="3.40.190.10">
    <property type="entry name" value="Periplasmic binding protein-like II"/>
    <property type="match status" value="1"/>
</dbReference>
<dbReference type="InterPro" id="IPR042100">
    <property type="entry name" value="Bug_dom1"/>
</dbReference>
<evidence type="ECO:0000256" key="2">
    <source>
        <dbReference type="SAM" id="SignalP"/>
    </source>
</evidence>
<gene>
    <name evidence="3" type="ORF">Mame_02129</name>
</gene>
<dbReference type="KEGG" id="mmed:Mame_02129"/>
<reference evidence="3 4" key="1">
    <citation type="submission" date="2017-03" db="EMBL/GenBank/DDBJ databases">
        <title>Foreign affairs: Plasmid Transfer between Roseobacters and Rhizobia.</title>
        <authorList>
            <person name="Bartling P."/>
            <person name="Bunk B."/>
            <person name="Overmann J."/>
            <person name="Brinkmann H."/>
            <person name="Petersen J."/>
        </authorList>
    </citation>
    <scope>NUCLEOTIDE SEQUENCE [LARGE SCALE GENOMIC DNA]</scope>
    <source>
        <strain evidence="3 4">MACL11</strain>
    </source>
</reference>
<dbReference type="GO" id="GO:0016829">
    <property type="term" value="F:lyase activity"/>
    <property type="evidence" value="ECO:0007669"/>
    <property type="project" value="UniProtKB-KW"/>
</dbReference>
<dbReference type="CDD" id="cd07012">
    <property type="entry name" value="PBP2_Bug_TTT"/>
    <property type="match status" value="1"/>
</dbReference>
<dbReference type="OrthoDB" id="7246401at2"/>
<dbReference type="InterPro" id="IPR005064">
    <property type="entry name" value="BUG"/>
</dbReference>
<protein>
    <submittedName>
        <fullName evidence="3">Argininosuccinate lyase</fullName>
    </submittedName>
</protein>